<dbReference type="eggNOG" id="COG2230">
    <property type="taxonomic scope" value="Bacteria"/>
</dbReference>
<sequence length="125" mass="14534">MTRDRLYQRIQTHVFGDRFNIPLEIRLWGGRLYRFGPAGDDEPAVRVLVKDRKGLNALRRLDELRICEAYMNGSLDVLGDMLAFASLRPGLHDHHPLYDLWQRIAPPTRRADIAFRVVLERPLDA</sequence>
<evidence type="ECO:0000259" key="1">
    <source>
        <dbReference type="Pfam" id="PF25371"/>
    </source>
</evidence>
<name>D3RSC2_ALLVD</name>
<dbReference type="InterPro" id="IPR057206">
    <property type="entry name" value="DUF7884"/>
</dbReference>
<dbReference type="STRING" id="572477.Alvin_1142"/>
<gene>
    <name evidence="2" type="ordered locus">Alvin_1142</name>
</gene>
<evidence type="ECO:0000313" key="2">
    <source>
        <dbReference type="EMBL" id="ADC62081.1"/>
    </source>
</evidence>
<reference evidence="2 3" key="1">
    <citation type="journal article" date="2011" name="Stand. Genomic Sci.">
        <title>Complete genome sequence of Allochromatium vinosum DSM 180(T).</title>
        <authorList>
            <person name="Weissgerber T."/>
            <person name="Zigann R."/>
            <person name="Bruce D."/>
            <person name="Chang Y.J."/>
            <person name="Detter J.C."/>
            <person name="Han C."/>
            <person name="Hauser L."/>
            <person name="Jeffries C.D."/>
            <person name="Land M."/>
            <person name="Munk A.C."/>
            <person name="Tapia R."/>
            <person name="Dahl C."/>
        </authorList>
    </citation>
    <scope>NUCLEOTIDE SEQUENCE [LARGE SCALE GENOMIC DNA]</scope>
    <source>
        <strain evidence="3">ATCC 17899 / DSM 180 / NBRC 103801 / NCIMB 10441 / D</strain>
    </source>
</reference>
<accession>D3RSC2</accession>
<dbReference type="EMBL" id="CP001896">
    <property type="protein sequence ID" value="ADC62081.1"/>
    <property type="molecule type" value="Genomic_DNA"/>
</dbReference>
<dbReference type="KEGG" id="alv:Alvin_1142"/>
<evidence type="ECO:0000313" key="3">
    <source>
        <dbReference type="Proteomes" id="UP000001441"/>
    </source>
</evidence>
<dbReference type="AlphaFoldDB" id="D3RSC2"/>
<organism evidence="2 3">
    <name type="scientific">Allochromatium vinosum (strain ATCC 17899 / DSM 180 / NBRC 103801 / NCIMB 10441 / D)</name>
    <name type="common">Chromatium vinosum</name>
    <dbReference type="NCBI Taxonomy" id="572477"/>
    <lineage>
        <taxon>Bacteria</taxon>
        <taxon>Pseudomonadati</taxon>
        <taxon>Pseudomonadota</taxon>
        <taxon>Gammaproteobacteria</taxon>
        <taxon>Chromatiales</taxon>
        <taxon>Chromatiaceae</taxon>
        <taxon>Allochromatium</taxon>
    </lineage>
</organism>
<proteinExistence type="predicted"/>
<dbReference type="Pfam" id="PF25371">
    <property type="entry name" value="DUF7884"/>
    <property type="match status" value="1"/>
</dbReference>
<feature type="domain" description="DUF7884" evidence="1">
    <location>
        <begin position="13"/>
        <end position="81"/>
    </location>
</feature>
<dbReference type="Proteomes" id="UP000001441">
    <property type="component" value="Chromosome"/>
</dbReference>
<protein>
    <recommendedName>
        <fullName evidence="1">DUF7884 domain-containing protein</fullName>
    </recommendedName>
</protein>
<keyword evidence="3" id="KW-1185">Reference proteome</keyword>
<dbReference type="HOGENOM" id="CLU_1987945_0_0_6"/>